<dbReference type="SUPFAM" id="SSF56719">
    <property type="entry name" value="Type II DNA topoisomerase"/>
    <property type="match status" value="1"/>
</dbReference>
<dbReference type="FunFam" id="3.30.1360.40:FF:000002">
    <property type="entry name" value="DNA gyrase subunit A"/>
    <property type="match status" value="1"/>
</dbReference>
<dbReference type="GO" id="GO:0009330">
    <property type="term" value="C:DNA topoisomerase type II (double strand cut, ATP-hydrolyzing) complex"/>
    <property type="evidence" value="ECO:0007669"/>
    <property type="project" value="TreeGrafter"/>
</dbReference>
<dbReference type="PANTHER" id="PTHR43493:SF5">
    <property type="entry name" value="DNA GYRASE SUBUNIT A, CHLOROPLASTIC_MITOCHONDRIAL"/>
    <property type="match status" value="1"/>
</dbReference>
<dbReference type="EMBL" id="CAESAI010000061">
    <property type="protein sequence ID" value="CAB4344828.1"/>
    <property type="molecule type" value="Genomic_DNA"/>
</dbReference>
<sequence>MAKTTPSKPAHNAGRIVDIDVANEMQDSFLEYAYSVIYSRALPDARDGLKPVQRRILHTMASMGLRSDKGHVKSARVVGEVMGKLHPHGDSAIYDALVRMAQSWSLRLPFVDGHGNFGSLDEGPAAYRYTEARLATPASAMVDSLDEDTVDFAPNYDGRELEPTVLPSAIPNLLVNGASGIAVGMATNMPPHNLREVVAAASHLLAHPKATLDELMSFVPGPDLPTGGIIYGLDGIREAYEGGKGSFKVRAKVDIEQLSPRRQGIVVRELPYQVGPERVIERIKELVTNKKLQGISDVIDLTDYESGLELVIEIKNGFHPEAVLDQLYKLTPLEDAFHINNVALVNGQPVTLGLKPLLQVFIDHRLEVVRRRSEYRRTRANDRLHLVDGLLVAILDIDEVIAVIRGSDDTAAARERLMSVFDLSEIQANYILEMPLRRLTKFSRIELEKEQEELRLIIADLTDILENSKRLRKVVGQELTDVANLYGDDRRSQLLTYDGIISAALPVPLEVTDDPCFVLMSATGLLARTSSGVPLEFAKKRTSHDTIKSMVSTTALGDVGIVTSHGRVIRQSVVNLPAISDGASLAVAGGAALKEFVTLAKGETALALMALDQPESSLFLTTAFGTVKRVINDVPGSAGDWNVIRLEEGDYLVGAIQCEDESGEVVLITSDAQLLHFDASLVRATGRPAAGVVGIRLYEGAEVVFGSVVDAHDECLVATVGGEAGALPGTAAHTMKLTPLSEFPGKGRATSGVRCHKFLAGEDVLVAAAAGNGPIHACGSTGAAVDVPDKHGKRDSTGTKLRKPVAAVCAAP</sequence>
<dbReference type="Pfam" id="PF00521">
    <property type="entry name" value="DNA_topoisoIV"/>
    <property type="match status" value="1"/>
</dbReference>
<keyword evidence="6" id="KW-0413">Isomerase</keyword>
<dbReference type="InterPro" id="IPR013760">
    <property type="entry name" value="Topo_IIA-like_dom_sf"/>
</dbReference>
<dbReference type="PANTHER" id="PTHR43493">
    <property type="entry name" value="DNA GYRASE/TOPOISOMERASE SUBUNIT A"/>
    <property type="match status" value="1"/>
</dbReference>
<dbReference type="Gene3D" id="2.120.10.90">
    <property type="entry name" value="DNA gyrase/topoisomerase IV, subunit A, C-terminal"/>
    <property type="match status" value="1"/>
</dbReference>
<dbReference type="SUPFAM" id="SSF101904">
    <property type="entry name" value="GyrA/ParC C-terminal domain-like"/>
    <property type="match status" value="1"/>
</dbReference>
<evidence type="ECO:0000256" key="3">
    <source>
        <dbReference type="ARBA" id="ARBA00012895"/>
    </source>
</evidence>
<reference evidence="10" key="1">
    <citation type="submission" date="2020-05" db="EMBL/GenBank/DDBJ databases">
        <authorList>
            <person name="Chiriac C."/>
            <person name="Salcher M."/>
            <person name="Ghai R."/>
            <person name="Kavagutti S V."/>
        </authorList>
    </citation>
    <scope>NUCLEOTIDE SEQUENCE</scope>
</reference>
<dbReference type="InterPro" id="IPR050220">
    <property type="entry name" value="Type_II_DNA_Topoisomerases"/>
</dbReference>
<evidence type="ECO:0000313" key="10">
    <source>
        <dbReference type="EMBL" id="CAB4815058.1"/>
    </source>
</evidence>
<dbReference type="GO" id="GO:0005524">
    <property type="term" value="F:ATP binding"/>
    <property type="evidence" value="ECO:0007669"/>
    <property type="project" value="InterPro"/>
</dbReference>
<evidence type="ECO:0000256" key="4">
    <source>
        <dbReference type="ARBA" id="ARBA00023029"/>
    </source>
</evidence>
<dbReference type="InterPro" id="IPR035516">
    <property type="entry name" value="Gyrase/topoIV_suA_C"/>
</dbReference>
<organism evidence="10">
    <name type="scientific">freshwater metagenome</name>
    <dbReference type="NCBI Taxonomy" id="449393"/>
    <lineage>
        <taxon>unclassified sequences</taxon>
        <taxon>metagenomes</taxon>
        <taxon>ecological metagenomes</taxon>
    </lineage>
</organism>
<evidence type="ECO:0000313" key="12">
    <source>
        <dbReference type="EMBL" id="CAB5049427.1"/>
    </source>
</evidence>
<gene>
    <name evidence="10" type="ORF">UFOPK3037_01607</name>
    <name evidence="9" type="ORF">UFOPK3406_01415</name>
    <name evidence="8" type="ORF">UFOPK3925_01145</name>
    <name evidence="11" type="ORF">UFOPK4097_01093</name>
    <name evidence="12" type="ORF">UFOPK4301_00778</name>
</gene>
<proteinExistence type="inferred from homology"/>
<evidence type="ECO:0000256" key="5">
    <source>
        <dbReference type="ARBA" id="ARBA00023125"/>
    </source>
</evidence>
<dbReference type="EMBL" id="CAESAD010000008">
    <property type="protein sequence ID" value="CAB4342599.1"/>
    <property type="molecule type" value="Genomic_DNA"/>
</dbReference>
<name>A0A6J6Z7A5_9ZZZZ</name>
<evidence type="ECO:0000259" key="7">
    <source>
        <dbReference type="PROSITE" id="PS52040"/>
    </source>
</evidence>
<dbReference type="Pfam" id="PF03989">
    <property type="entry name" value="DNA_gyraseA_C"/>
    <property type="match status" value="2"/>
</dbReference>
<dbReference type="InterPro" id="IPR002205">
    <property type="entry name" value="Topo_IIA_dom_A"/>
</dbReference>
<dbReference type="EMBL" id="CAFAAO010000032">
    <property type="protein sequence ID" value="CAB4815058.1"/>
    <property type="molecule type" value="Genomic_DNA"/>
</dbReference>
<dbReference type="GO" id="GO:0006265">
    <property type="term" value="P:DNA topological change"/>
    <property type="evidence" value="ECO:0007669"/>
    <property type="project" value="InterPro"/>
</dbReference>
<dbReference type="GO" id="GO:0003918">
    <property type="term" value="F:DNA topoisomerase type II (double strand cut, ATP-hydrolyzing) activity"/>
    <property type="evidence" value="ECO:0007669"/>
    <property type="project" value="UniProtKB-EC"/>
</dbReference>
<dbReference type="PROSITE" id="PS52040">
    <property type="entry name" value="TOPO_IIA"/>
    <property type="match status" value="1"/>
</dbReference>
<dbReference type="EMBL" id="CAFBPK010000018">
    <property type="protein sequence ID" value="CAB5023800.1"/>
    <property type="molecule type" value="Genomic_DNA"/>
</dbReference>
<dbReference type="CDD" id="cd00187">
    <property type="entry name" value="TOP4c"/>
    <property type="match status" value="1"/>
</dbReference>
<evidence type="ECO:0000313" key="11">
    <source>
        <dbReference type="EMBL" id="CAB5023800.1"/>
    </source>
</evidence>
<evidence type="ECO:0000256" key="2">
    <source>
        <dbReference type="ARBA" id="ARBA00008263"/>
    </source>
</evidence>
<dbReference type="GO" id="GO:0005737">
    <property type="term" value="C:cytoplasm"/>
    <property type="evidence" value="ECO:0007669"/>
    <property type="project" value="TreeGrafter"/>
</dbReference>
<feature type="domain" description="Topo IIA-type catalytic" evidence="7">
    <location>
        <begin position="42"/>
        <end position="509"/>
    </location>
</feature>
<evidence type="ECO:0000256" key="1">
    <source>
        <dbReference type="ARBA" id="ARBA00000185"/>
    </source>
</evidence>
<dbReference type="InterPro" id="IPR013758">
    <property type="entry name" value="Topo_IIA_A/C_ab"/>
</dbReference>
<dbReference type="EC" id="5.6.2.2" evidence="3"/>
<dbReference type="AlphaFoldDB" id="A0A6J6Z7A5"/>
<comment type="similarity">
    <text evidence="2">Belongs to the type II topoisomerase GyrA/ParC subunit family.</text>
</comment>
<dbReference type="Gene3D" id="1.10.268.10">
    <property type="entry name" value="Topoisomerase, domain 3"/>
    <property type="match status" value="1"/>
</dbReference>
<accession>A0A6J6Z7A5</accession>
<comment type="catalytic activity">
    <reaction evidence="1">
        <text>ATP-dependent breakage, passage and rejoining of double-stranded DNA.</text>
        <dbReference type="EC" id="5.6.2.2"/>
    </reaction>
</comment>
<dbReference type="SMART" id="SM00434">
    <property type="entry name" value="TOP4c"/>
    <property type="match status" value="1"/>
</dbReference>
<dbReference type="GO" id="GO:0003677">
    <property type="term" value="F:DNA binding"/>
    <property type="evidence" value="ECO:0007669"/>
    <property type="project" value="UniProtKB-KW"/>
</dbReference>
<protein>
    <recommendedName>
        <fullName evidence="3">DNA topoisomerase (ATP-hydrolyzing)</fullName>
        <ecNumber evidence="3">5.6.2.2</ecNumber>
    </recommendedName>
</protein>
<evidence type="ECO:0000313" key="9">
    <source>
        <dbReference type="EMBL" id="CAB4344828.1"/>
    </source>
</evidence>
<dbReference type="Gene3D" id="3.90.199.10">
    <property type="entry name" value="Topoisomerase II, domain 5"/>
    <property type="match status" value="1"/>
</dbReference>
<keyword evidence="4" id="KW-0799">Topoisomerase</keyword>
<dbReference type="InterPro" id="IPR013757">
    <property type="entry name" value="Topo_IIA_A_a_sf"/>
</dbReference>
<dbReference type="InterPro" id="IPR006691">
    <property type="entry name" value="GyrA/parC_rep"/>
</dbReference>
<evidence type="ECO:0000256" key="6">
    <source>
        <dbReference type="ARBA" id="ARBA00023235"/>
    </source>
</evidence>
<evidence type="ECO:0000313" key="8">
    <source>
        <dbReference type="EMBL" id="CAB4342599.1"/>
    </source>
</evidence>
<dbReference type="NCBIfam" id="NF004044">
    <property type="entry name" value="PRK05561.1"/>
    <property type="match status" value="1"/>
</dbReference>
<dbReference type="FunFam" id="1.10.268.10:FF:000001">
    <property type="entry name" value="DNA gyrase subunit A"/>
    <property type="match status" value="1"/>
</dbReference>
<keyword evidence="5" id="KW-0238">DNA-binding</keyword>
<dbReference type="Gene3D" id="3.30.1360.40">
    <property type="match status" value="1"/>
</dbReference>
<dbReference type="EMBL" id="CAFBQG010000085">
    <property type="protein sequence ID" value="CAB5049427.1"/>
    <property type="molecule type" value="Genomic_DNA"/>
</dbReference>